<organism evidence="3 4">
    <name type="scientific">Cyphellophora europaea (strain CBS 101466)</name>
    <name type="common">Phialophora europaea</name>
    <dbReference type="NCBI Taxonomy" id="1220924"/>
    <lineage>
        <taxon>Eukaryota</taxon>
        <taxon>Fungi</taxon>
        <taxon>Dikarya</taxon>
        <taxon>Ascomycota</taxon>
        <taxon>Pezizomycotina</taxon>
        <taxon>Eurotiomycetes</taxon>
        <taxon>Chaetothyriomycetidae</taxon>
        <taxon>Chaetothyriales</taxon>
        <taxon>Cyphellophoraceae</taxon>
        <taxon>Cyphellophora</taxon>
    </lineage>
</organism>
<dbReference type="PANTHER" id="PTHR37540">
    <property type="entry name" value="TRANSCRIPTION FACTOR (ACR-2), PUTATIVE-RELATED-RELATED"/>
    <property type="match status" value="1"/>
</dbReference>
<evidence type="ECO:0000256" key="2">
    <source>
        <dbReference type="SAM" id="Phobius"/>
    </source>
</evidence>
<keyword evidence="2" id="KW-1133">Transmembrane helix</keyword>
<dbReference type="InParanoid" id="W2S741"/>
<keyword evidence="2" id="KW-0812">Transmembrane</keyword>
<dbReference type="VEuPathDB" id="FungiDB:HMPREF1541_02913"/>
<keyword evidence="2" id="KW-0472">Membrane</keyword>
<reference evidence="3 4" key="1">
    <citation type="submission" date="2013-03" db="EMBL/GenBank/DDBJ databases">
        <title>The Genome Sequence of Phialophora europaea CBS 101466.</title>
        <authorList>
            <consortium name="The Broad Institute Genomics Platform"/>
            <person name="Cuomo C."/>
            <person name="de Hoog S."/>
            <person name="Gorbushina A."/>
            <person name="Walker B."/>
            <person name="Young S.K."/>
            <person name="Zeng Q."/>
            <person name="Gargeya S."/>
            <person name="Fitzgerald M."/>
            <person name="Haas B."/>
            <person name="Abouelleil A."/>
            <person name="Allen A.W."/>
            <person name="Alvarado L."/>
            <person name="Arachchi H.M."/>
            <person name="Berlin A.M."/>
            <person name="Chapman S.B."/>
            <person name="Gainer-Dewar J."/>
            <person name="Goldberg J."/>
            <person name="Griggs A."/>
            <person name="Gujja S."/>
            <person name="Hansen M."/>
            <person name="Howarth C."/>
            <person name="Imamovic A."/>
            <person name="Ireland A."/>
            <person name="Larimer J."/>
            <person name="McCowan C."/>
            <person name="Murphy C."/>
            <person name="Pearson M."/>
            <person name="Poon T.W."/>
            <person name="Priest M."/>
            <person name="Roberts A."/>
            <person name="Saif S."/>
            <person name="Shea T."/>
            <person name="Sisk P."/>
            <person name="Sykes S."/>
            <person name="Wortman J."/>
            <person name="Nusbaum C."/>
            <person name="Birren B."/>
        </authorList>
    </citation>
    <scope>NUCLEOTIDE SEQUENCE [LARGE SCALE GENOMIC DNA]</scope>
    <source>
        <strain evidence="3 4">CBS 101466</strain>
    </source>
</reference>
<keyword evidence="4" id="KW-1185">Reference proteome</keyword>
<dbReference type="GeneID" id="19970252"/>
<name>W2S741_CYPE1</name>
<dbReference type="AlphaFoldDB" id="W2S741"/>
<sequence length="519" mass="59229">MVTYDPAQNIRDRKSEKSRALSHAAKVSHLRRRVGKRTDSGYTKSKEINIVANNPRIWATSDSARRASLRRLSCRLLTVLNRGNSDPFETTAITITPEISMLFALWMTHYESNVVSTTRKLSEATLRQDMVLGNELQMRSVILACQALHCIQLAYNDDLQVKTLQYKESCLQQLSKINILPSDAEIVPFIKALTHTFIAAVLLNEVNEAKIHERQLRQLLTVVQGAQFWSNEDQNLLLSRVYYYDQRCALAYVHAPVLEPHVIGQYRELFPSPVLEWLQNRPSGFCVVGVPTFSKDIGEIFHLLQSHIDIVCHGLPALSGKLDEDAISGPVLYSNHLTSMAFKHLELAHEQSLVAIDTKTRFFWKNEVVLTLAVLVFLASTVNGPNIVSLRQRGEKAIRSLQCSLERVWQEAAYVHDSWLHRYAQVWVLYMGAVWELDSGEYDKGNNWFTKYLWHNIRENDIESWDELMEITDSFLHVPRHCEPGSIWFLGMADLPGEVRSNGCETTIPATLNKVLFPD</sequence>
<proteinExistence type="predicted"/>
<evidence type="ECO:0000313" key="4">
    <source>
        <dbReference type="Proteomes" id="UP000030752"/>
    </source>
</evidence>
<dbReference type="RefSeq" id="XP_008715490.1">
    <property type="nucleotide sequence ID" value="XM_008717268.1"/>
</dbReference>
<accession>W2S741</accession>
<feature type="compositionally biased region" description="Basic and acidic residues" evidence="1">
    <location>
        <begin position="10"/>
        <end position="19"/>
    </location>
</feature>
<dbReference type="EMBL" id="KB822718">
    <property type="protein sequence ID" value="ETN43754.1"/>
    <property type="molecule type" value="Genomic_DNA"/>
</dbReference>
<dbReference type="OrthoDB" id="4145730at2759"/>
<feature type="region of interest" description="Disordered" evidence="1">
    <location>
        <begin position="1"/>
        <end position="23"/>
    </location>
</feature>
<dbReference type="PANTHER" id="PTHR37540:SF5">
    <property type="entry name" value="TRANSCRIPTION FACTOR DOMAIN-CONTAINING PROTEIN"/>
    <property type="match status" value="1"/>
</dbReference>
<evidence type="ECO:0000256" key="1">
    <source>
        <dbReference type="SAM" id="MobiDB-lite"/>
    </source>
</evidence>
<evidence type="ECO:0000313" key="3">
    <source>
        <dbReference type="EMBL" id="ETN43754.1"/>
    </source>
</evidence>
<dbReference type="Proteomes" id="UP000030752">
    <property type="component" value="Unassembled WGS sequence"/>
</dbReference>
<gene>
    <name evidence="3" type="ORF">HMPREF1541_02913</name>
</gene>
<evidence type="ECO:0008006" key="5">
    <source>
        <dbReference type="Google" id="ProtNLM"/>
    </source>
</evidence>
<protein>
    <recommendedName>
        <fullName evidence="5">Transcription factor domain-containing protein</fullName>
    </recommendedName>
</protein>
<dbReference type="HOGENOM" id="CLU_524793_0_0_1"/>
<feature type="transmembrane region" description="Helical" evidence="2">
    <location>
        <begin position="368"/>
        <end position="390"/>
    </location>
</feature>